<evidence type="ECO:0000256" key="6">
    <source>
        <dbReference type="ARBA" id="ARBA00022502"/>
    </source>
</evidence>
<evidence type="ECO:0000256" key="3">
    <source>
        <dbReference type="ARBA" id="ARBA00010345"/>
    </source>
</evidence>
<accession>A0A5M9JIK1</accession>
<evidence type="ECO:0000256" key="9">
    <source>
        <dbReference type="ARBA" id="ARBA00022989"/>
    </source>
</evidence>
<dbReference type="VEuPathDB" id="FungiDB:MFRU_012g00380"/>
<dbReference type="SMART" id="SM00780">
    <property type="entry name" value="PIG-X"/>
    <property type="match status" value="1"/>
</dbReference>
<evidence type="ECO:0000256" key="7">
    <source>
        <dbReference type="ARBA" id="ARBA00022692"/>
    </source>
</evidence>
<dbReference type="GO" id="GO:0006506">
    <property type="term" value="P:GPI anchor biosynthetic process"/>
    <property type="evidence" value="ECO:0007669"/>
    <property type="project" value="UniProtKB-UniPathway"/>
</dbReference>
<dbReference type="GO" id="GO:1990529">
    <property type="term" value="C:glycosylphosphatidylinositol-mannosyltransferase I complex"/>
    <property type="evidence" value="ECO:0007669"/>
    <property type="project" value="TreeGrafter"/>
</dbReference>
<keyword evidence="9" id="KW-1133">Transmembrane helix</keyword>
<dbReference type="GO" id="GO:0000030">
    <property type="term" value="F:mannosyltransferase activity"/>
    <property type="evidence" value="ECO:0007669"/>
    <property type="project" value="TreeGrafter"/>
</dbReference>
<dbReference type="EMBL" id="VICG01000009">
    <property type="protein sequence ID" value="KAA8568470.1"/>
    <property type="molecule type" value="Genomic_DNA"/>
</dbReference>
<protein>
    <recommendedName>
        <fullName evidence="5">Protein PBN1</fullName>
    </recommendedName>
    <alternativeName>
        <fullName evidence="4">Protein pbn1</fullName>
    </alternativeName>
</protein>
<dbReference type="InterPro" id="IPR013233">
    <property type="entry name" value="PIG-X/PBN1"/>
</dbReference>
<feature type="region of interest" description="Disordered" evidence="12">
    <location>
        <begin position="798"/>
        <end position="845"/>
    </location>
</feature>
<reference evidence="13 14" key="1">
    <citation type="submission" date="2019-06" db="EMBL/GenBank/DDBJ databases">
        <title>Genome Sequence of the Brown Rot Fungal Pathogen Monilinia fructicola.</title>
        <authorList>
            <person name="De Miccolis Angelini R.M."/>
            <person name="Landi L."/>
            <person name="Abate D."/>
            <person name="Pollastro S."/>
            <person name="Romanazzi G."/>
            <person name="Faretra F."/>
        </authorList>
    </citation>
    <scope>NUCLEOTIDE SEQUENCE [LARGE SCALE GENOMIC DNA]</scope>
    <source>
        <strain evidence="13 14">Mfrc123</strain>
    </source>
</reference>
<comment type="caution">
    <text evidence="13">The sequence shown here is derived from an EMBL/GenBank/DDBJ whole genome shotgun (WGS) entry which is preliminary data.</text>
</comment>
<dbReference type="PANTHER" id="PTHR28533">
    <property type="entry name" value="PROTEIN PBN1"/>
    <property type="match status" value="1"/>
</dbReference>
<dbReference type="GO" id="GO:0005789">
    <property type="term" value="C:endoplasmic reticulum membrane"/>
    <property type="evidence" value="ECO:0007669"/>
    <property type="project" value="UniProtKB-SubCell"/>
</dbReference>
<evidence type="ECO:0000256" key="1">
    <source>
        <dbReference type="ARBA" id="ARBA00004643"/>
    </source>
</evidence>
<keyword evidence="11" id="KW-0325">Glycoprotein</keyword>
<comment type="similarity">
    <text evidence="3">Belongs to the PIGX family.</text>
</comment>
<gene>
    <name evidence="13" type="ORF">EYC84_007501</name>
</gene>
<comment type="pathway">
    <text evidence="2">Glycolipid biosynthesis; glycosylphosphatidylinositol-anchor biosynthesis.</text>
</comment>
<evidence type="ECO:0000256" key="11">
    <source>
        <dbReference type="ARBA" id="ARBA00023180"/>
    </source>
</evidence>
<dbReference type="Pfam" id="PF08320">
    <property type="entry name" value="PIG-X"/>
    <property type="match status" value="1"/>
</dbReference>
<evidence type="ECO:0000313" key="14">
    <source>
        <dbReference type="Proteomes" id="UP000322873"/>
    </source>
</evidence>
<evidence type="ECO:0000256" key="12">
    <source>
        <dbReference type="SAM" id="MobiDB-lite"/>
    </source>
</evidence>
<keyword evidence="14" id="KW-1185">Reference proteome</keyword>
<evidence type="ECO:0000256" key="10">
    <source>
        <dbReference type="ARBA" id="ARBA00023136"/>
    </source>
</evidence>
<evidence type="ECO:0000256" key="2">
    <source>
        <dbReference type="ARBA" id="ARBA00004687"/>
    </source>
</evidence>
<dbReference type="AlphaFoldDB" id="A0A5M9JIK1"/>
<evidence type="ECO:0000256" key="5">
    <source>
        <dbReference type="ARBA" id="ARBA00020410"/>
    </source>
</evidence>
<keyword evidence="7" id="KW-0812">Transmembrane</keyword>
<keyword evidence="6" id="KW-0337">GPI-anchor biosynthesis</keyword>
<dbReference type="Proteomes" id="UP000322873">
    <property type="component" value="Unassembled WGS sequence"/>
</dbReference>
<evidence type="ECO:0000313" key="13">
    <source>
        <dbReference type="EMBL" id="KAA8568470.1"/>
    </source>
</evidence>
<evidence type="ECO:0000256" key="4">
    <source>
        <dbReference type="ARBA" id="ARBA00019261"/>
    </source>
</evidence>
<name>A0A5M9JIK1_MONFR</name>
<dbReference type="UniPathway" id="UPA00196"/>
<proteinExistence type="inferred from homology"/>
<sequence>MRQRITFLQQPQDAVDPQHIKVDKISITAKQVKAAREDRLTFGFSELPQEIYRVLKASHELHIRWVSPDQYDTASPLFSRLSPGLHVFYTPQRNSKSPDLLCPALNKVFGELDCVSPEDSFTKLSVERFASNAATQYYQPLESLSNLVEYIQKKICNASDEECISRSSTLLSASSVDIDFDTISHALNIVAYWEPQTWNIGITNSAPKERVEVGILSVETPLQPEELSLAGFLTVVGEDSKPSPTLFAFPARHHSTETFFTSSFMSPSGLHPTLQLMLSSSSPPVSDRECSLHTHLTLPRTVFPDKYQLSDPLFLASKNLKALRHITSPVDLEAPDYTISIWGSSLLLELAPPESTQSFNAEVPLHLRYLSPTNNTNGYTSIEIPHPVVFWACTADEGSKFTVNPFDRVNLGYDGLFGPQTMFYHVSPVSVPDGHVKNILTALRGDPDLYKEALAIFYKTNTFCLTERNMWLRRYFIEHNGVRFMDTSVVSLTSNLIKIYLKVPLSTPLTGPINGSASKTPTFDRAARIIRMAQNLTHLHIETNSDHGCRTQWLALVCDLIGPADSCPALQSLKVTWSIYMLERFGIALDYIIHQFNELFATEGRLEGALTGNQGTWVWEHRGGNKGKTLKWGDGNMKKRIVLSMSSVDSLEWADSHIYIFHQLYAAHTGMPSVFHSESPYRRPTFHQVLDVEPDRLGKYERVAMWKKVPKWAFVTMRGRCEREQQRGSLIHHEKKADDYVTKWLSDQGFECELDPTYKHLAVGKWRENQSDWGNASQRGAEGELDFVPQGVDVDEFETRSRVPSVDAQPTSAPRLSKRTHSALPGDWSHTDSDDGLSEGEQVSETDSLLAYKLMRREEHGWDSNDDESTATEILEDIVFCPGEARYQILQPELNVAPNS</sequence>
<evidence type="ECO:0000256" key="8">
    <source>
        <dbReference type="ARBA" id="ARBA00022824"/>
    </source>
</evidence>
<dbReference type="InterPro" id="IPR042322">
    <property type="entry name" value="Pbn1"/>
</dbReference>
<comment type="subcellular location">
    <subcellularLocation>
        <location evidence="1">Endoplasmic reticulum membrane</location>
        <topology evidence="1">Single-pass type III membrane protein</topology>
    </subcellularLocation>
</comment>
<organism evidence="13 14">
    <name type="scientific">Monilinia fructicola</name>
    <name type="common">Brown rot fungus</name>
    <name type="synonym">Ciboria fructicola</name>
    <dbReference type="NCBI Taxonomy" id="38448"/>
    <lineage>
        <taxon>Eukaryota</taxon>
        <taxon>Fungi</taxon>
        <taxon>Dikarya</taxon>
        <taxon>Ascomycota</taxon>
        <taxon>Pezizomycotina</taxon>
        <taxon>Leotiomycetes</taxon>
        <taxon>Helotiales</taxon>
        <taxon>Sclerotiniaceae</taxon>
        <taxon>Monilinia</taxon>
    </lineage>
</organism>
<keyword evidence="8" id="KW-0256">Endoplasmic reticulum</keyword>
<dbReference type="PANTHER" id="PTHR28533:SF1">
    <property type="entry name" value="PROTEIN PBN1"/>
    <property type="match status" value="1"/>
</dbReference>
<keyword evidence="10" id="KW-0472">Membrane</keyword>
<feature type="compositionally biased region" description="Acidic residues" evidence="12">
    <location>
        <begin position="834"/>
        <end position="844"/>
    </location>
</feature>